<dbReference type="AlphaFoldDB" id="E0U9U7"/>
<organism evidence="1 2">
    <name type="scientific">Gloeothece verrucosa (strain PCC 7822)</name>
    <name type="common">Cyanothece sp. (strain PCC 7822)</name>
    <dbReference type="NCBI Taxonomy" id="497965"/>
    <lineage>
        <taxon>Bacteria</taxon>
        <taxon>Bacillati</taxon>
        <taxon>Cyanobacteriota</taxon>
        <taxon>Cyanophyceae</taxon>
        <taxon>Oscillatoriophycideae</taxon>
        <taxon>Chroococcales</taxon>
        <taxon>Aphanothecaceae</taxon>
        <taxon>Gloeothece</taxon>
        <taxon>Gloeothece verrucosa</taxon>
    </lineage>
</organism>
<dbReference type="EMBL" id="CP002198">
    <property type="protein sequence ID" value="ADN15017.1"/>
    <property type="molecule type" value="Genomic_DNA"/>
</dbReference>
<dbReference type="KEGG" id="cyj:Cyan7822_3062"/>
<sequence>MTEKDLHVRLSTEEMKMLSRYCQKTKRTKTDVIRELVRLLPVLGASNPPKVKNYLSQLFELTNMENPNQQGKALPPT</sequence>
<name>E0U9U7_GLOV7</name>
<dbReference type="RefSeq" id="WP_013323110.1">
    <property type="nucleotide sequence ID" value="NC_014501.1"/>
</dbReference>
<reference evidence="2" key="1">
    <citation type="journal article" date="2011" name="MBio">
        <title>Novel metabolic attributes of the genus Cyanothece, comprising a group of unicellular nitrogen-fixing Cyanobacteria.</title>
        <authorList>
            <person name="Bandyopadhyay A."/>
            <person name="Elvitigala T."/>
            <person name="Welsh E."/>
            <person name="Stockel J."/>
            <person name="Liberton M."/>
            <person name="Min H."/>
            <person name="Sherman L.A."/>
            <person name="Pakrasi H.B."/>
        </authorList>
    </citation>
    <scope>NUCLEOTIDE SEQUENCE [LARGE SCALE GENOMIC DNA]</scope>
    <source>
        <strain evidence="2">PCC 7822</strain>
    </source>
</reference>
<keyword evidence="2" id="KW-1185">Reference proteome</keyword>
<dbReference type="HOGENOM" id="CLU_2632223_0_0_3"/>
<accession>E0U9U7</accession>
<evidence type="ECO:0008006" key="3">
    <source>
        <dbReference type="Google" id="ProtNLM"/>
    </source>
</evidence>
<evidence type="ECO:0000313" key="1">
    <source>
        <dbReference type="EMBL" id="ADN15017.1"/>
    </source>
</evidence>
<gene>
    <name evidence="1" type="ordered locus">Cyan7822_3062</name>
</gene>
<evidence type="ECO:0000313" key="2">
    <source>
        <dbReference type="Proteomes" id="UP000008206"/>
    </source>
</evidence>
<protein>
    <recommendedName>
        <fullName evidence="3">CopG domain protein DNA-binding domain protein</fullName>
    </recommendedName>
</protein>
<dbReference type="STRING" id="497965.Cyan7822_3062"/>
<proteinExistence type="predicted"/>
<dbReference type="Proteomes" id="UP000008206">
    <property type="component" value="Chromosome"/>
</dbReference>